<dbReference type="InterPro" id="IPR003595">
    <property type="entry name" value="Tyr_Pase_cat"/>
</dbReference>
<feature type="domain" description="Tyrosine specific protein phosphatases" evidence="6">
    <location>
        <begin position="359"/>
        <end position="410"/>
    </location>
</feature>
<dbReference type="Pfam" id="PF00782">
    <property type="entry name" value="DSPc"/>
    <property type="match status" value="1"/>
</dbReference>
<organism evidence="7 8">
    <name type="scientific">Paralvinella palmiformis</name>
    <dbReference type="NCBI Taxonomy" id="53620"/>
    <lineage>
        <taxon>Eukaryota</taxon>
        <taxon>Metazoa</taxon>
        <taxon>Spiralia</taxon>
        <taxon>Lophotrochozoa</taxon>
        <taxon>Annelida</taxon>
        <taxon>Polychaeta</taxon>
        <taxon>Sedentaria</taxon>
        <taxon>Canalipalpata</taxon>
        <taxon>Terebellida</taxon>
        <taxon>Terebelliformia</taxon>
        <taxon>Alvinellidae</taxon>
        <taxon>Paralvinella</taxon>
    </lineage>
</organism>
<dbReference type="PANTHER" id="PTHR10159">
    <property type="entry name" value="DUAL SPECIFICITY PROTEIN PHOSPHATASE"/>
    <property type="match status" value="1"/>
</dbReference>
<dbReference type="GO" id="GO:0043409">
    <property type="term" value="P:negative regulation of MAPK cascade"/>
    <property type="evidence" value="ECO:0007669"/>
    <property type="project" value="TreeGrafter"/>
</dbReference>
<dbReference type="SUPFAM" id="SSF52799">
    <property type="entry name" value="(Phosphotyrosine protein) phosphatases II"/>
    <property type="match status" value="1"/>
</dbReference>
<dbReference type="CDD" id="cd01446">
    <property type="entry name" value="DSP_MapKP"/>
    <property type="match status" value="1"/>
</dbReference>
<accession>A0AAD9IX82</accession>
<dbReference type="SUPFAM" id="SSF52821">
    <property type="entry name" value="Rhodanese/Cell cycle control phosphatase"/>
    <property type="match status" value="1"/>
</dbReference>
<sequence>MSCVWEMAESLRPELLGKIMDSPARCDSETIIIDCRPFMAVSNGIIRGANEVHCPPIVKRRSGGNIPLENIVRDAATRQLLLQKKYSRIVVYDENTKRLDELSKDSNMYLVIKTLYEERGIDQIYYLVGTIPEKQTPGHKAASPLSFPNAPLSHPPTVSGTRCSLALIGRKHSPDPRKPTSGAGIVSRLCVRLPFARRTIVALWWSVDVGGRNGTNARQDFMLRGGYQRFKTLFPHLCSGNDSAMDEAPTPSIVMSSTQVQYSSTTMTTTIYSASTTPSLRNTSRKDLEPVEVLPWLFIGSLKHALQLDNLSQLGMSALINMAASTETSPTPSAHLIYKNIPICDNVTADILQWFPDAIHFIETVRKSQGKVLVHCQAGISRSATICIAYLMYYKNISLEEAFDFLKSKRSVISPNFNFMQQLAEFEAQLRGDGMAGKERPSSISLTVKHEVQNKSLSSSSSRRNLLTLSPCMQQSPFVFDLPYMPTTTTSSSIISLPNPLMSPS</sequence>
<dbReference type="GO" id="GO:0004725">
    <property type="term" value="F:protein tyrosine phosphatase activity"/>
    <property type="evidence" value="ECO:0007669"/>
    <property type="project" value="UniProtKB-EC"/>
</dbReference>
<dbReference type="EC" id="3.1.3.48" evidence="2"/>
<dbReference type="GO" id="GO:0005634">
    <property type="term" value="C:nucleus"/>
    <property type="evidence" value="ECO:0007669"/>
    <property type="project" value="TreeGrafter"/>
</dbReference>
<evidence type="ECO:0000256" key="1">
    <source>
        <dbReference type="ARBA" id="ARBA00008601"/>
    </source>
</evidence>
<keyword evidence="3" id="KW-0378">Hydrolase</keyword>
<dbReference type="GO" id="GO:0005737">
    <property type="term" value="C:cytoplasm"/>
    <property type="evidence" value="ECO:0007669"/>
    <property type="project" value="TreeGrafter"/>
</dbReference>
<dbReference type="PROSITE" id="PS50054">
    <property type="entry name" value="TYR_PHOSPHATASE_DUAL"/>
    <property type="match status" value="1"/>
</dbReference>
<comment type="caution">
    <text evidence="7">The sequence shown here is derived from an EMBL/GenBank/DDBJ whole genome shotgun (WGS) entry which is preliminary data.</text>
</comment>
<dbReference type="PANTHER" id="PTHR10159:SF530">
    <property type="entry name" value="DUAL SPECIFICITY PROTEIN PHOSPHATASE DDB_G0271350-RELATED"/>
    <property type="match status" value="1"/>
</dbReference>
<evidence type="ECO:0000256" key="4">
    <source>
        <dbReference type="ARBA" id="ARBA00022912"/>
    </source>
</evidence>
<comment type="similarity">
    <text evidence="1">Belongs to the protein-tyrosine phosphatase family. Non-receptor class dual specificity subfamily.</text>
</comment>
<dbReference type="EMBL" id="JAODUP010000966">
    <property type="protein sequence ID" value="KAK2142354.1"/>
    <property type="molecule type" value="Genomic_DNA"/>
</dbReference>
<evidence type="ECO:0000313" key="7">
    <source>
        <dbReference type="EMBL" id="KAK2142354.1"/>
    </source>
</evidence>
<dbReference type="PROSITE" id="PS00383">
    <property type="entry name" value="TYR_PHOSPHATASE_1"/>
    <property type="match status" value="1"/>
</dbReference>
<dbReference type="SMART" id="SM00404">
    <property type="entry name" value="PTPc_motif"/>
    <property type="match status" value="1"/>
</dbReference>
<dbReference type="Gene3D" id="3.40.250.10">
    <property type="entry name" value="Rhodanese-like domain"/>
    <property type="match status" value="1"/>
</dbReference>
<dbReference type="AlphaFoldDB" id="A0AAD9IX82"/>
<dbReference type="Gene3D" id="3.90.190.10">
    <property type="entry name" value="Protein tyrosine phosphatase superfamily"/>
    <property type="match status" value="1"/>
</dbReference>
<dbReference type="InterPro" id="IPR000387">
    <property type="entry name" value="Tyr_Pase_dom"/>
</dbReference>
<dbReference type="InterPro" id="IPR036873">
    <property type="entry name" value="Rhodanese-like_dom_sf"/>
</dbReference>
<proteinExistence type="inferred from homology"/>
<protein>
    <recommendedName>
        <fullName evidence="2">protein-tyrosine-phosphatase</fullName>
        <ecNumber evidence="2">3.1.3.48</ecNumber>
    </recommendedName>
</protein>
<name>A0AAD9IX82_9ANNE</name>
<dbReference type="PROSITE" id="PS50056">
    <property type="entry name" value="TYR_PHOSPHATASE_2"/>
    <property type="match status" value="1"/>
</dbReference>
<dbReference type="InterPro" id="IPR000340">
    <property type="entry name" value="Dual-sp_phosphatase_cat-dom"/>
</dbReference>
<evidence type="ECO:0000256" key="2">
    <source>
        <dbReference type="ARBA" id="ARBA00013064"/>
    </source>
</evidence>
<dbReference type="InterPro" id="IPR029021">
    <property type="entry name" value="Prot-tyrosine_phosphatase-like"/>
</dbReference>
<evidence type="ECO:0000313" key="8">
    <source>
        <dbReference type="Proteomes" id="UP001208570"/>
    </source>
</evidence>
<dbReference type="SMART" id="SM00195">
    <property type="entry name" value="DSPc"/>
    <property type="match status" value="1"/>
</dbReference>
<dbReference type="InterPro" id="IPR020422">
    <property type="entry name" value="TYR_PHOSPHATASE_DUAL_dom"/>
</dbReference>
<keyword evidence="4" id="KW-0904">Protein phosphatase</keyword>
<keyword evidence="8" id="KW-1185">Reference proteome</keyword>
<feature type="domain" description="Tyrosine-protein phosphatase" evidence="5">
    <location>
        <begin position="289"/>
        <end position="432"/>
    </location>
</feature>
<evidence type="ECO:0000259" key="6">
    <source>
        <dbReference type="PROSITE" id="PS50056"/>
    </source>
</evidence>
<evidence type="ECO:0000259" key="5">
    <source>
        <dbReference type="PROSITE" id="PS50054"/>
    </source>
</evidence>
<dbReference type="Proteomes" id="UP001208570">
    <property type="component" value="Unassembled WGS sequence"/>
</dbReference>
<dbReference type="InterPro" id="IPR016130">
    <property type="entry name" value="Tyr_Pase_AS"/>
</dbReference>
<gene>
    <name evidence="7" type="ORF">LSH36_966g00028</name>
</gene>
<evidence type="ECO:0000256" key="3">
    <source>
        <dbReference type="ARBA" id="ARBA00022801"/>
    </source>
</evidence>
<reference evidence="7" key="1">
    <citation type="journal article" date="2023" name="Mol. Biol. Evol.">
        <title>Third-Generation Sequencing Reveals the Adaptive Role of the Epigenome in Three Deep-Sea Polychaetes.</title>
        <authorList>
            <person name="Perez M."/>
            <person name="Aroh O."/>
            <person name="Sun Y."/>
            <person name="Lan Y."/>
            <person name="Juniper S.K."/>
            <person name="Young C.R."/>
            <person name="Angers B."/>
            <person name="Qian P.Y."/>
        </authorList>
    </citation>
    <scope>NUCLEOTIDE SEQUENCE</scope>
    <source>
        <strain evidence="7">P08H-3</strain>
    </source>
</reference>